<protein>
    <recommendedName>
        <fullName evidence="3">Transposase</fullName>
    </recommendedName>
</protein>
<dbReference type="Proteomes" id="UP001223390">
    <property type="component" value="Unassembled WGS sequence"/>
</dbReference>
<keyword evidence="2" id="KW-1185">Reference proteome</keyword>
<sequence length="152" mass="16964">MTITDTAKTVYDLITPELRTDLITMVREDSWPEMTDDEGERGVNQMAAFLAVAANSTQKATPSLRVDLFWHAFVLHTRPYADFCEALAGRFIHHVPDRNSGHNPTEGRKAMRRTADVIRDNGFETDPEFWPADNAADCSQSYAGCSDSPVAK</sequence>
<evidence type="ECO:0000313" key="2">
    <source>
        <dbReference type="Proteomes" id="UP001223390"/>
    </source>
</evidence>
<reference evidence="1 2" key="1">
    <citation type="submission" date="2023-05" db="EMBL/GenBank/DDBJ databases">
        <title>Sequencing and Assembly of Streptomyces sp. NP73.</title>
        <authorList>
            <person name="Konwar A.N."/>
            <person name="Saikia K."/>
            <person name="Thakur D."/>
        </authorList>
    </citation>
    <scope>NUCLEOTIDE SEQUENCE [LARGE SCALE GENOMIC DNA]</scope>
    <source>
        <strain evidence="1 2">NP73</strain>
    </source>
</reference>
<comment type="caution">
    <text evidence="1">The sequence shown here is derived from an EMBL/GenBank/DDBJ whole genome shotgun (WGS) entry which is preliminary data.</text>
</comment>
<dbReference type="RefSeq" id="WP_285345021.1">
    <property type="nucleotide sequence ID" value="NZ_JASITI010000038.1"/>
</dbReference>
<accession>A0ABT7GZJ1</accession>
<gene>
    <name evidence="1" type="ORF">QEZ40_004232</name>
</gene>
<proteinExistence type="predicted"/>
<evidence type="ECO:0008006" key="3">
    <source>
        <dbReference type="Google" id="ProtNLM"/>
    </source>
</evidence>
<name>A0ABT7GZJ1_9ACTN</name>
<dbReference type="EMBL" id="JASITI010000038">
    <property type="protein sequence ID" value="MDK9499023.1"/>
    <property type="molecule type" value="Genomic_DNA"/>
</dbReference>
<organism evidence="1 2">
    <name type="scientific">Streptomyces katrae</name>
    <dbReference type="NCBI Taxonomy" id="68223"/>
    <lineage>
        <taxon>Bacteria</taxon>
        <taxon>Bacillati</taxon>
        <taxon>Actinomycetota</taxon>
        <taxon>Actinomycetes</taxon>
        <taxon>Kitasatosporales</taxon>
        <taxon>Streptomycetaceae</taxon>
        <taxon>Streptomyces</taxon>
    </lineage>
</organism>
<evidence type="ECO:0000313" key="1">
    <source>
        <dbReference type="EMBL" id="MDK9499023.1"/>
    </source>
</evidence>